<dbReference type="Proteomes" id="UP000291822">
    <property type="component" value="Unassembled WGS sequence"/>
</dbReference>
<feature type="DNA-binding region" description="H-T-H motif" evidence="4">
    <location>
        <begin position="36"/>
        <end position="55"/>
    </location>
</feature>
<dbReference type="InterPro" id="IPR036271">
    <property type="entry name" value="Tet_transcr_reg_TetR-rel_C_sf"/>
</dbReference>
<dbReference type="PANTHER" id="PTHR47506">
    <property type="entry name" value="TRANSCRIPTIONAL REGULATORY PROTEIN"/>
    <property type="match status" value="1"/>
</dbReference>
<dbReference type="Gene3D" id="1.10.357.10">
    <property type="entry name" value="Tetracycline Repressor, domain 2"/>
    <property type="match status" value="1"/>
</dbReference>
<dbReference type="InterPro" id="IPR001647">
    <property type="entry name" value="HTH_TetR"/>
</dbReference>
<evidence type="ECO:0000259" key="5">
    <source>
        <dbReference type="PROSITE" id="PS50977"/>
    </source>
</evidence>
<evidence type="ECO:0000313" key="6">
    <source>
        <dbReference type="EMBL" id="TCI08617.1"/>
    </source>
</evidence>
<reference evidence="6 7" key="1">
    <citation type="submission" date="2019-02" db="EMBL/GenBank/DDBJ databases">
        <title>Dyella amyloliquefaciens sp. nov., isolated from forest soil.</title>
        <authorList>
            <person name="Gao Z.-H."/>
            <person name="Qiu L.-H."/>
        </authorList>
    </citation>
    <scope>NUCLEOTIDE SEQUENCE [LARGE SCALE GENOMIC DNA]</scope>
    <source>
        <strain evidence="6 7">KACC 12747</strain>
    </source>
</reference>
<dbReference type="PRINTS" id="PR00455">
    <property type="entry name" value="HTHTETR"/>
</dbReference>
<evidence type="ECO:0000256" key="1">
    <source>
        <dbReference type="ARBA" id="ARBA00023015"/>
    </source>
</evidence>
<dbReference type="PANTHER" id="PTHR47506:SF1">
    <property type="entry name" value="HTH-TYPE TRANSCRIPTIONAL REGULATOR YJDC"/>
    <property type="match status" value="1"/>
</dbReference>
<keyword evidence="7" id="KW-1185">Reference proteome</keyword>
<dbReference type="SUPFAM" id="SSF46689">
    <property type="entry name" value="Homeodomain-like"/>
    <property type="match status" value="1"/>
</dbReference>
<dbReference type="Pfam" id="PF00440">
    <property type="entry name" value="TetR_N"/>
    <property type="match status" value="1"/>
</dbReference>
<dbReference type="EMBL" id="SJTG01000004">
    <property type="protein sequence ID" value="TCI08617.1"/>
    <property type="molecule type" value="Genomic_DNA"/>
</dbReference>
<proteinExistence type="predicted"/>
<organism evidence="6 7">
    <name type="scientific">Dyella soli</name>
    <dbReference type="NCBI Taxonomy" id="522319"/>
    <lineage>
        <taxon>Bacteria</taxon>
        <taxon>Pseudomonadati</taxon>
        <taxon>Pseudomonadota</taxon>
        <taxon>Gammaproteobacteria</taxon>
        <taxon>Lysobacterales</taxon>
        <taxon>Rhodanobacteraceae</taxon>
        <taxon>Dyella</taxon>
    </lineage>
</organism>
<accession>A0A4R0YU24</accession>
<dbReference type="GO" id="GO:0003677">
    <property type="term" value="F:DNA binding"/>
    <property type="evidence" value="ECO:0007669"/>
    <property type="project" value="UniProtKB-UniRule"/>
</dbReference>
<dbReference type="AlphaFoldDB" id="A0A4R0YU24"/>
<gene>
    <name evidence="6" type="ORF">EZM97_28815</name>
</gene>
<evidence type="ECO:0000256" key="2">
    <source>
        <dbReference type="ARBA" id="ARBA00023125"/>
    </source>
</evidence>
<name>A0A4R0YU24_9GAMM</name>
<evidence type="ECO:0000313" key="7">
    <source>
        <dbReference type="Proteomes" id="UP000291822"/>
    </source>
</evidence>
<comment type="caution">
    <text evidence="6">The sequence shown here is derived from an EMBL/GenBank/DDBJ whole genome shotgun (WGS) entry which is preliminary data.</text>
</comment>
<protein>
    <submittedName>
        <fullName evidence="6">TetR/AcrR family transcriptional regulator</fullName>
    </submittedName>
</protein>
<keyword evidence="1" id="KW-0805">Transcription regulation</keyword>
<dbReference type="SUPFAM" id="SSF48498">
    <property type="entry name" value="Tetracyclin repressor-like, C-terminal domain"/>
    <property type="match status" value="1"/>
</dbReference>
<dbReference type="InterPro" id="IPR009057">
    <property type="entry name" value="Homeodomain-like_sf"/>
</dbReference>
<keyword evidence="3" id="KW-0804">Transcription</keyword>
<evidence type="ECO:0000256" key="4">
    <source>
        <dbReference type="PROSITE-ProRule" id="PRU00335"/>
    </source>
</evidence>
<dbReference type="PROSITE" id="PS50977">
    <property type="entry name" value="HTH_TETR_2"/>
    <property type="match status" value="1"/>
</dbReference>
<feature type="domain" description="HTH tetR-type" evidence="5">
    <location>
        <begin position="13"/>
        <end position="73"/>
    </location>
</feature>
<sequence length="196" mass="21386">MSKSEKTSPEAPRRAADRIRDTAAELFYREGIRAIGVEEIVTRAGVTKPSLYRAFESKDELAAAYLRDYDQHWRDFFEAYATDHPGDARGHLLAYLAGLATRASSAGYRGCGLTNAAIEYPEPDHPARLVAMASKQRLRERLRELSAQMGARDPAVLADSLLLLIEGCYASGQTFGEGGPAKVVVKAASQLIDAAR</sequence>
<dbReference type="RefSeq" id="WP_131152931.1">
    <property type="nucleotide sequence ID" value="NZ_SJTG01000004.1"/>
</dbReference>
<evidence type="ECO:0000256" key="3">
    <source>
        <dbReference type="ARBA" id="ARBA00023163"/>
    </source>
</evidence>
<keyword evidence="2 4" id="KW-0238">DNA-binding</keyword>